<evidence type="ECO:0000256" key="4">
    <source>
        <dbReference type="ARBA" id="ARBA00022670"/>
    </source>
</evidence>
<keyword evidence="6" id="KW-0378">Hydrolase</keyword>
<keyword evidence="8 11" id="KW-1133">Transmembrane helix</keyword>
<evidence type="ECO:0000256" key="5">
    <source>
        <dbReference type="ARBA" id="ARBA00022692"/>
    </source>
</evidence>
<dbReference type="PANTHER" id="PTHR42837:SF2">
    <property type="entry name" value="MEMBRANE METALLOPROTEASE ARASP2, CHLOROPLASTIC-RELATED"/>
    <property type="match status" value="1"/>
</dbReference>
<keyword evidence="5 11" id="KW-0812">Transmembrane</keyword>
<dbReference type="GO" id="GO:0016020">
    <property type="term" value="C:membrane"/>
    <property type="evidence" value="ECO:0007669"/>
    <property type="project" value="UniProtKB-SubCell"/>
</dbReference>
<dbReference type="AlphaFoldDB" id="A0AAU7DXR9"/>
<keyword evidence="7" id="KW-0862">Zinc</keyword>
<evidence type="ECO:0000313" key="13">
    <source>
        <dbReference type="EMBL" id="XBH22499.1"/>
    </source>
</evidence>
<evidence type="ECO:0000256" key="9">
    <source>
        <dbReference type="ARBA" id="ARBA00023049"/>
    </source>
</evidence>
<feature type="transmembrane region" description="Helical" evidence="11">
    <location>
        <begin position="347"/>
        <end position="369"/>
    </location>
</feature>
<keyword evidence="9" id="KW-0482">Metalloprotease</keyword>
<organism evidence="13">
    <name type="scientific">Jonesiaceae bacterium BS-20</name>
    <dbReference type="NCBI Taxonomy" id="3120821"/>
    <lineage>
        <taxon>Bacteria</taxon>
        <taxon>Bacillati</taxon>
        <taxon>Actinomycetota</taxon>
        <taxon>Actinomycetes</taxon>
        <taxon>Micrococcales</taxon>
        <taxon>Jonesiaceae</taxon>
    </lineage>
</organism>
<sequence length="438" mass="46246">MSYLLGVAIIVLGLLISIGLHEIGHMLPAKKFGVRVPQYMVGFGPTLWSFTRGETEYGIKAIPLGGYVRLVGMYPPGKEGATIKAGFFAQAISGAREASTEEIRPGEEHRAFYNLSMGKKIIVMFGGPFMNLVIAFFLMAVVAVGFGAMTPTTTLGSVSECVIPADAPADASCSDETPAAPGAAANLLPGDTITEWDGQAITDWDQLSALISATGGRTVAVTYLRDGQSQTGEITPVVAQRPVFDELGQPVLDADGKQAYKDKGFVGISPTQELQRQSITVVPDQIGYQLKAVSKIILTLPQRLVDISQAAFGSEERDPNSVVGVVGIGRFAGELASADIAGYTPKLIAADLTSMLAGLNIALFAFNMIPLLPLDGGHIAGAVYEGTRRGVAKLRGKRDPGPADTARMVPVAYVVFALLAGMSLLLIYADIVKPIQFL</sequence>
<dbReference type="InterPro" id="IPR004387">
    <property type="entry name" value="Pept_M50_Zn"/>
</dbReference>
<evidence type="ECO:0000256" key="2">
    <source>
        <dbReference type="ARBA" id="ARBA00004141"/>
    </source>
</evidence>
<proteinExistence type="inferred from homology"/>
<dbReference type="EMBL" id="CP146203">
    <property type="protein sequence ID" value="XBH22499.1"/>
    <property type="molecule type" value="Genomic_DNA"/>
</dbReference>
<keyword evidence="10 11" id="KW-0472">Membrane</keyword>
<dbReference type="Gene3D" id="2.30.42.10">
    <property type="match status" value="1"/>
</dbReference>
<dbReference type="PANTHER" id="PTHR42837">
    <property type="entry name" value="REGULATOR OF SIGMA-E PROTEASE RSEP"/>
    <property type="match status" value="1"/>
</dbReference>
<comment type="subcellular location">
    <subcellularLocation>
        <location evidence="2">Membrane</location>
        <topology evidence="2">Multi-pass membrane protein</topology>
    </subcellularLocation>
</comment>
<evidence type="ECO:0000256" key="6">
    <source>
        <dbReference type="ARBA" id="ARBA00022801"/>
    </source>
</evidence>
<dbReference type="GO" id="GO:0004222">
    <property type="term" value="F:metalloendopeptidase activity"/>
    <property type="evidence" value="ECO:0007669"/>
    <property type="project" value="InterPro"/>
</dbReference>
<evidence type="ECO:0000256" key="10">
    <source>
        <dbReference type="ARBA" id="ARBA00023136"/>
    </source>
</evidence>
<dbReference type="InterPro" id="IPR036034">
    <property type="entry name" value="PDZ_sf"/>
</dbReference>
<name>A0AAU7DXR9_9MICO</name>
<reference evidence="13" key="1">
    <citation type="submission" date="2024-02" db="EMBL/GenBank/DDBJ databases">
        <title>Tomenella chthoni gen. nov. sp. nov., a member of the family Jonesiaceae isolated from bat guano.</title>
        <authorList>
            <person name="Miller S.L."/>
            <person name="King J."/>
            <person name="Sankaranarayanan K."/>
            <person name="Lawson P.A."/>
        </authorList>
    </citation>
    <scope>NUCLEOTIDE SEQUENCE</scope>
    <source>
        <strain evidence="13">BS-20</strain>
    </source>
</reference>
<dbReference type="SUPFAM" id="SSF50156">
    <property type="entry name" value="PDZ domain-like"/>
    <property type="match status" value="1"/>
</dbReference>
<gene>
    <name evidence="13" type="ORF">V5R04_04550</name>
</gene>
<evidence type="ECO:0000256" key="3">
    <source>
        <dbReference type="ARBA" id="ARBA00007931"/>
    </source>
</evidence>
<dbReference type="InterPro" id="IPR008915">
    <property type="entry name" value="Peptidase_M50"/>
</dbReference>
<evidence type="ECO:0000256" key="1">
    <source>
        <dbReference type="ARBA" id="ARBA00001947"/>
    </source>
</evidence>
<evidence type="ECO:0000256" key="8">
    <source>
        <dbReference type="ARBA" id="ARBA00022989"/>
    </source>
</evidence>
<accession>A0AAU7DXR9</accession>
<evidence type="ECO:0000259" key="12">
    <source>
        <dbReference type="Pfam" id="PF02163"/>
    </source>
</evidence>
<comment type="cofactor">
    <cofactor evidence="1">
        <name>Zn(2+)</name>
        <dbReference type="ChEBI" id="CHEBI:29105"/>
    </cofactor>
</comment>
<comment type="similarity">
    <text evidence="3">Belongs to the peptidase M50B family.</text>
</comment>
<feature type="transmembrane region" description="Helical" evidence="11">
    <location>
        <begin position="121"/>
        <end position="146"/>
    </location>
</feature>
<evidence type="ECO:0000256" key="11">
    <source>
        <dbReference type="SAM" id="Phobius"/>
    </source>
</evidence>
<dbReference type="CDD" id="cd06163">
    <property type="entry name" value="S2P-M50_PDZ_RseP-like"/>
    <property type="match status" value="1"/>
</dbReference>
<dbReference type="GO" id="GO:0006508">
    <property type="term" value="P:proteolysis"/>
    <property type="evidence" value="ECO:0007669"/>
    <property type="project" value="UniProtKB-KW"/>
</dbReference>
<dbReference type="Pfam" id="PF02163">
    <property type="entry name" value="Peptidase_M50"/>
    <property type="match status" value="1"/>
</dbReference>
<keyword evidence="4 13" id="KW-0645">Protease</keyword>
<feature type="domain" description="Peptidase M50" evidence="12">
    <location>
        <begin position="10"/>
        <end position="394"/>
    </location>
</feature>
<protein>
    <submittedName>
        <fullName evidence="13">Site-2 protease family protein</fullName>
    </submittedName>
</protein>
<feature type="transmembrane region" description="Helical" evidence="11">
    <location>
        <begin position="411"/>
        <end position="429"/>
    </location>
</feature>
<evidence type="ECO:0000256" key="7">
    <source>
        <dbReference type="ARBA" id="ARBA00022833"/>
    </source>
</evidence>